<evidence type="ECO:0000313" key="2">
    <source>
        <dbReference type="EMBL" id="KAJ1215809.1"/>
    </source>
</evidence>
<keyword evidence="1" id="KW-1133">Transmembrane helix</keyword>
<dbReference type="EMBL" id="JANPWB010000001">
    <property type="protein sequence ID" value="KAJ1215809.1"/>
    <property type="molecule type" value="Genomic_DNA"/>
</dbReference>
<keyword evidence="1" id="KW-0472">Membrane</keyword>
<keyword evidence="1" id="KW-0812">Transmembrane</keyword>
<comment type="caution">
    <text evidence="2">The sequence shown here is derived from an EMBL/GenBank/DDBJ whole genome shotgun (WGS) entry which is preliminary data.</text>
</comment>
<dbReference type="Proteomes" id="UP001066276">
    <property type="component" value="Chromosome 1_1"/>
</dbReference>
<protein>
    <submittedName>
        <fullName evidence="2">Uncharacterized protein</fullName>
    </submittedName>
</protein>
<sequence>MAGTCAATRDCNWRWRFSPELEVYSFFAWGPLHLIGLFGYSRRERKAASGVVEDPSIGWDQTEVNVWLECVNNKGSGKLPFWPQLSATRRRESLMFSLDVIPEIRARKIALVVFTFEEECGDVFPSGSDVGEAGSSWLRPLVRHALCLEEPCVDPAAAASAFRRAPGLGLDSRGLIAPC</sequence>
<keyword evidence="3" id="KW-1185">Reference proteome</keyword>
<organism evidence="2 3">
    <name type="scientific">Pleurodeles waltl</name>
    <name type="common">Iberian ribbed newt</name>
    <dbReference type="NCBI Taxonomy" id="8319"/>
    <lineage>
        <taxon>Eukaryota</taxon>
        <taxon>Metazoa</taxon>
        <taxon>Chordata</taxon>
        <taxon>Craniata</taxon>
        <taxon>Vertebrata</taxon>
        <taxon>Euteleostomi</taxon>
        <taxon>Amphibia</taxon>
        <taxon>Batrachia</taxon>
        <taxon>Caudata</taxon>
        <taxon>Salamandroidea</taxon>
        <taxon>Salamandridae</taxon>
        <taxon>Pleurodelinae</taxon>
        <taxon>Pleurodeles</taxon>
    </lineage>
</organism>
<reference evidence="2" key="1">
    <citation type="journal article" date="2022" name="bioRxiv">
        <title>Sequencing and chromosome-scale assembly of the giantPleurodeles waltlgenome.</title>
        <authorList>
            <person name="Brown T."/>
            <person name="Elewa A."/>
            <person name="Iarovenko S."/>
            <person name="Subramanian E."/>
            <person name="Araus A.J."/>
            <person name="Petzold A."/>
            <person name="Susuki M."/>
            <person name="Suzuki K.-i.T."/>
            <person name="Hayashi T."/>
            <person name="Toyoda A."/>
            <person name="Oliveira C."/>
            <person name="Osipova E."/>
            <person name="Leigh N.D."/>
            <person name="Simon A."/>
            <person name="Yun M.H."/>
        </authorList>
    </citation>
    <scope>NUCLEOTIDE SEQUENCE</scope>
    <source>
        <strain evidence="2">20211129_DDA</strain>
        <tissue evidence="2">Liver</tissue>
    </source>
</reference>
<evidence type="ECO:0000256" key="1">
    <source>
        <dbReference type="SAM" id="Phobius"/>
    </source>
</evidence>
<feature type="transmembrane region" description="Helical" evidence="1">
    <location>
        <begin position="23"/>
        <end position="40"/>
    </location>
</feature>
<proteinExistence type="predicted"/>
<dbReference type="AlphaFoldDB" id="A0AAV7WP26"/>
<evidence type="ECO:0000313" key="3">
    <source>
        <dbReference type="Proteomes" id="UP001066276"/>
    </source>
</evidence>
<name>A0AAV7WP26_PLEWA</name>
<accession>A0AAV7WP26</accession>
<gene>
    <name evidence="2" type="ORF">NDU88_003416</name>
</gene>